<gene>
    <name evidence="1" type="ORF">E5329_19935</name>
</gene>
<accession>A0AC61RRE3</accession>
<protein>
    <submittedName>
        <fullName evidence="1">Alpha/beta hydrolase</fullName>
    </submittedName>
</protein>
<dbReference type="EMBL" id="SRYA01000051">
    <property type="protein sequence ID" value="TGY91795.1"/>
    <property type="molecule type" value="Genomic_DNA"/>
</dbReference>
<keyword evidence="1" id="KW-0378">Hydrolase</keyword>
<proteinExistence type="predicted"/>
<organism evidence="1 2">
    <name type="scientific">Petralouisia muris</name>
    <dbReference type="NCBI Taxonomy" id="3032872"/>
    <lineage>
        <taxon>Bacteria</taxon>
        <taxon>Bacillati</taxon>
        <taxon>Bacillota</taxon>
        <taxon>Clostridia</taxon>
        <taxon>Lachnospirales</taxon>
        <taxon>Lachnospiraceae</taxon>
        <taxon>Petralouisia</taxon>
    </lineage>
</organism>
<evidence type="ECO:0000313" key="2">
    <source>
        <dbReference type="Proteomes" id="UP000304953"/>
    </source>
</evidence>
<keyword evidence="2" id="KW-1185">Reference proteome</keyword>
<sequence length="288" mass="31447">MDSEEGSDAEDPFSNVAYAGESSAQVCDIHLPEGDGPFPVIVLSHGGGFMFGDQKMELIQPVIEAGIANGYAVVSVDYRKSAEVVFPGALADVKAAVRFVRAKADEYGFDAEHIAVWGESAGAYLSLMTALTPEVEELNGDVSENADISSAVTALVDFYGPVEFYTMDDEYVDLGKEDSAFSADGSFESKFLGQALGEDEKTTYITYWETYKDQLPDDYMLKAWIQVGDADESVPYTQSENFAERLGSVIGTENVEFSIIEGAGHEDAKFYTDENLKKVFEFLDSVMK</sequence>
<reference evidence="1" key="1">
    <citation type="submission" date="2019-04" db="EMBL/GenBank/DDBJ databases">
        <title>Microbes associate with the intestines of laboratory mice.</title>
        <authorList>
            <person name="Navarre W."/>
            <person name="Wong E."/>
            <person name="Huang K."/>
            <person name="Tropini C."/>
            <person name="Ng K."/>
            <person name="Yu B."/>
        </authorList>
    </citation>
    <scope>NUCLEOTIDE SEQUENCE</scope>
    <source>
        <strain evidence="1">NM01_1-7b</strain>
    </source>
</reference>
<evidence type="ECO:0000313" key="1">
    <source>
        <dbReference type="EMBL" id="TGY91795.1"/>
    </source>
</evidence>
<comment type="caution">
    <text evidence="1">The sequence shown here is derived from an EMBL/GenBank/DDBJ whole genome shotgun (WGS) entry which is preliminary data.</text>
</comment>
<name>A0AC61RRE3_9FIRM</name>
<dbReference type="Proteomes" id="UP000304953">
    <property type="component" value="Unassembled WGS sequence"/>
</dbReference>